<evidence type="ECO:0000313" key="3">
    <source>
        <dbReference type="Proteomes" id="UP000663889"/>
    </source>
</evidence>
<proteinExistence type="predicted"/>
<reference evidence="2" key="1">
    <citation type="submission" date="2021-02" db="EMBL/GenBank/DDBJ databases">
        <authorList>
            <person name="Nowell W R."/>
        </authorList>
    </citation>
    <scope>NUCLEOTIDE SEQUENCE</scope>
</reference>
<dbReference type="AlphaFoldDB" id="A0A814XB75"/>
<gene>
    <name evidence="2" type="ORF">SEV965_LOCUS21750</name>
</gene>
<feature type="region of interest" description="Disordered" evidence="1">
    <location>
        <begin position="1"/>
        <end position="27"/>
    </location>
</feature>
<sequence length="180" mass="20882">MNDSTSFKSPLELDESEDGSSQPLVKPPITTTTIIIQPISSLEKKKRKKWPSLSNKKYLKHLSTINDSTYFKSPLKLDESEQQQKEYPNQHWYHSHTCLIIDRLGLCQISVNVSHKDDRKLRDSTFYYRKRLNIEYYYSLIMGSNAPNGSFYVTNALDIKHETICETNYNGILLDGRLSI</sequence>
<evidence type="ECO:0000256" key="1">
    <source>
        <dbReference type="SAM" id="MobiDB-lite"/>
    </source>
</evidence>
<comment type="caution">
    <text evidence="2">The sequence shown here is derived from an EMBL/GenBank/DDBJ whole genome shotgun (WGS) entry which is preliminary data.</text>
</comment>
<evidence type="ECO:0000313" key="2">
    <source>
        <dbReference type="EMBL" id="CAF1212580.1"/>
    </source>
</evidence>
<organism evidence="2 3">
    <name type="scientific">Rotaria sordida</name>
    <dbReference type="NCBI Taxonomy" id="392033"/>
    <lineage>
        <taxon>Eukaryota</taxon>
        <taxon>Metazoa</taxon>
        <taxon>Spiralia</taxon>
        <taxon>Gnathifera</taxon>
        <taxon>Rotifera</taxon>
        <taxon>Eurotatoria</taxon>
        <taxon>Bdelloidea</taxon>
        <taxon>Philodinida</taxon>
        <taxon>Philodinidae</taxon>
        <taxon>Rotaria</taxon>
    </lineage>
</organism>
<accession>A0A814XB75</accession>
<dbReference type="Proteomes" id="UP000663889">
    <property type="component" value="Unassembled WGS sequence"/>
</dbReference>
<protein>
    <submittedName>
        <fullName evidence="2">Uncharacterized protein</fullName>
    </submittedName>
</protein>
<name>A0A814XB75_9BILA</name>
<dbReference type="EMBL" id="CAJNOU010001493">
    <property type="protein sequence ID" value="CAF1212580.1"/>
    <property type="molecule type" value="Genomic_DNA"/>
</dbReference>